<evidence type="ECO:0000256" key="3">
    <source>
        <dbReference type="ARBA" id="ARBA00022729"/>
    </source>
</evidence>
<evidence type="ECO:0000256" key="4">
    <source>
        <dbReference type="ARBA" id="ARBA00023157"/>
    </source>
</evidence>
<feature type="region of interest" description="Disordered" evidence="5">
    <location>
        <begin position="382"/>
        <end position="410"/>
    </location>
</feature>
<evidence type="ECO:0000256" key="5">
    <source>
        <dbReference type="SAM" id="MobiDB-lite"/>
    </source>
</evidence>
<dbReference type="Proteomes" id="UP000613066">
    <property type="component" value="Unassembled WGS sequence"/>
</dbReference>
<comment type="subcellular location">
    <subcellularLocation>
        <location evidence="1">Secreted</location>
    </subcellularLocation>
</comment>
<dbReference type="InterPro" id="IPR008160">
    <property type="entry name" value="Collagen"/>
</dbReference>
<name>A0A851NYY9_9GALL</name>
<feature type="compositionally biased region" description="Pro residues" evidence="5">
    <location>
        <begin position="237"/>
        <end position="251"/>
    </location>
</feature>
<dbReference type="GO" id="GO:0005576">
    <property type="term" value="C:extracellular region"/>
    <property type="evidence" value="ECO:0007669"/>
    <property type="project" value="UniProtKB-SubCell"/>
</dbReference>
<keyword evidence="8" id="KW-1185">Reference proteome</keyword>
<accession>A0A851NYY9</accession>
<evidence type="ECO:0000256" key="1">
    <source>
        <dbReference type="ARBA" id="ARBA00004613"/>
    </source>
</evidence>
<reference evidence="7" key="1">
    <citation type="submission" date="2019-09" db="EMBL/GenBank/DDBJ databases">
        <title>Bird 10,000 Genomes (B10K) Project - Family phase.</title>
        <authorList>
            <person name="Zhang G."/>
        </authorList>
    </citation>
    <scope>NUCLEOTIDE SEQUENCE</scope>
    <source>
        <strain evidence="7">B10K-DU-001-08</strain>
        <tissue evidence="7">Muscle</tissue>
    </source>
</reference>
<organism evidence="7 8">
    <name type="scientific">Penelope pileata</name>
    <dbReference type="NCBI Taxonomy" id="1118817"/>
    <lineage>
        <taxon>Eukaryota</taxon>
        <taxon>Metazoa</taxon>
        <taxon>Chordata</taxon>
        <taxon>Craniata</taxon>
        <taxon>Vertebrata</taxon>
        <taxon>Euteleostomi</taxon>
        <taxon>Archelosauria</taxon>
        <taxon>Archosauria</taxon>
        <taxon>Dinosauria</taxon>
        <taxon>Saurischia</taxon>
        <taxon>Theropoda</taxon>
        <taxon>Coelurosauria</taxon>
        <taxon>Aves</taxon>
        <taxon>Neognathae</taxon>
        <taxon>Galloanserae</taxon>
        <taxon>Galliformes</taxon>
        <taxon>Cracidae</taxon>
        <taxon>Penelope</taxon>
    </lineage>
</organism>
<comment type="caution">
    <text evidence="7">The sequence shown here is derived from an EMBL/GenBank/DDBJ whole genome shotgun (WGS) entry which is preliminary data.</text>
</comment>
<sequence>VPPDGTGGISCSSWCSYAVTRTVTCLVQNGTSLQRVFHGCRWPLGCSAGSSYRTVVRPAYRVAYRTLTALEWKCCPGHSGANCEEEPHSFLALRDAARPSTAPRRSPLRPMAFSGCLNCSRVGELTARLATLEAQVARLSVAEAPMSPVPKGDSVGRGPDTGQLWGSPATRGSPGDTGRPSSWGPPSPSGPKGDAGGRGPLGVPGVKGPSGPPGPPGPPGAPGRDGARGLPGEKGLPGPPGPPGPPAPVGPAVPWLTDPRDPLLSNTFTEAAGGIVGPPGPPGPMGPMGPPGPPGPMGLPGPPGPDGRAGAPGAAGPRGDKGDRGPQGHPGSRGQDGAQGEPGPKGEPGNKGTWGEGLHQLREALKILAERVLILETMIGLYEPEPGSGSGPGGPTPPSLPRARHGRMPP</sequence>
<protein>
    <submittedName>
        <fullName evidence="7">EMID1 protein</fullName>
    </submittedName>
</protein>
<evidence type="ECO:0000313" key="7">
    <source>
        <dbReference type="EMBL" id="NXC46698.1"/>
    </source>
</evidence>
<dbReference type="AlphaFoldDB" id="A0A851NYY9"/>
<dbReference type="OrthoDB" id="9837521at2759"/>
<keyword evidence="3" id="KW-0732">Signal</keyword>
<dbReference type="PROSITE" id="PS51041">
    <property type="entry name" value="EMI"/>
    <property type="match status" value="1"/>
</dbReference>
<gene>
    <name evidence="7" type="primary">Emid1</name>
    <name evidence="7" type="ORF">PENPIL_R04001</name>
</gene>
<feature type="domain" description="EMI" evidence="6">
    <location>
        <begin position="11"/>
        <end position="85"/>
    </location>
</feature>
<feature type="non-terminal residue" evidence="7">
    <location>
        <position position="1"/>
    </location>
</feature>
<evidence type="ECO:0000313" key="8">
    <source>
        <dbReference type="Proteomes" id="UP000613066"/>
    </source>
</evidence>
<dbReference type="PANTHER" id="PTHR15427:SF23">
    <property type="entry name" value="EMI DOMAIN-CONTAINING PROTEIN 1"/>
    <property type="match status" value="1"/>
</dbReference>
<dbReference type="PANTHER" id="PTHR15427">
    <property type="entry name" value="EMILIN ELASTIN MICROFIBRIL INTERFACE-LOCATED PROTEIN ELASTIN MICROFIBRIL INTERFACER"/>
    <property type="match status" value="1"/>
</dbReference>
<feature type="region of interest" description="Disordered" evidence="5">
    <location>
        <begin position="145"/>
        <end position="355"/>
    </location>
</feature>
<feature type="compositionally biased region" description="Low complexity" evidence="5">
    <location>
        <begin position="306"/>
        <end position="317"/>
    </location>
</feature>
<feature type="non-terminal residue" evidence="7">
    <location>
        <position position="410"/>
    </location>
</feature>
<dbReference type="InterPro" id="IPR011489">
    <property type="entry name" value="EMI_domain"/>
</dbReference>
<proteinExistence type="predicted"/>
<keyword evidence="4" id="KW-1015">Disulfide bond</keyword>
<feature type="compositionally biased region" description="Pro residues" evidence="5">
    <location>
        <begin position="278"/>
        <end position="305"/>
    </location>
</feature>
<feature type="compositionally biased region" description="Gly residues" evidence="5">
    <location>
        <begin position="193"/>
        <end position="202"/>
    </location>
</feature>
<feature type="compositionally biased region" description="Low complexity" evidence="5">
    <location>
        <begin position="222"/>
        <end position="236"/>
    </location>
</feature>
<evidence type="ECO:0000259" key="6">
    <source>
        <dbReference type="PROSITE" id="PS51041"/>
    </source>
</evidence>
<keyword evidence="2" id="KW-0964">Secreted</keyword>
<evidence type="ECO:0000256" key="2">
    <source>
        <dbReference type="ARBA" id="ARBA00022525"/>
    </source>
</evidence>
<dbReference type="InterPro" id="IPR050392">
    <property type="entry name" value="Collagen/C1q_domain"/>
</dbReference>
<feature type="compositionally biased region" description="Pro residues" evidence="5">
    <location>
        <begin position="210"/>
        <end position="221"/>
    </location>
</feature>
<dbReference type="Pfam" id="PF07546">
    <property type="entry name" value="EMI"/>
    <property type="match status" value="1"/>
</dbReference>
<dbReference type="EMBL" id="WBMW01004046">
    <property type="protein sequence ID" value="NXC46698.1"/>
    <property type="molecule type" value="Genomic_DNA"/>
</dbReference>
<dbReference type="Pfam" id="PF01391">
    <property type="entry name" value="Collagen"/>
    <property type="match status" value="2"/>
</dbReference>